<organism evidence="2 3">
    <name type="scientific">Glaciimonas soli</name>
    <dbReference type="NCBI Taxonomy" id="2590999"/>
    <lineage>
        <taxon>Bacteria</taxon>
        <taxon>Pseudomonadati</taxon>
        <taxon>Pseudomonadota</taxon>
        <taxon>Betaproteobacteria</taxon>
        <taxon>Burkholderiales</taxon>
        <taxon>Oxalobacteraceae</taxon>
        <taxon>Glaciimonas</taxon>
    </lineage>
</organism>
<dbReference type="OrthoDB" id="3034721at2"/>
<keyword evidence="1" id="KW-0812">Transmembrane</keyword>
<feature type="transmembrane region" description="Helical" evidence="1">
    <location>
        <begin position="35"/>
        <end position="53"/>
    </location>
</feature>
<proteinExistence type="predicted"/>
<keyword evidence="1" id="KW-1133">Transmembrane helix</keyword>
<sequence length="183" mass="19772">MSAILHGTPLWVWGILALLVSRGLAATNPNTVTTMRLLLLPLAFSLWTAYSLSHMTEITLPMLTALTSGLLLGATVGWRLYAGMEGFHYDRENQLIHRPGTWLMLIVSLFSFLLKFSLAISLARNAALVADPRFVLINGALVGLSCGLLWGVVLTQFLLAWRAASAPAATSSHAAEGAARWNS</sequence>
<dbReference type="RefSeq" id="WP_153233933.1">
    <property type="nucleotide sequence ID" value="NZ_WINI01000003.1"/>
</dbReference>
<dbReference type="EMBL" id="WINI01000003">
    <property type="protein sequence ID" value="MQR00323.1"/>
    <property type="molecule type" value="Genomic_DNA"/>
</dbReference>
<evidence type="ECO:0000313" key="2">
    <source>
        <dbReference type="EMBL" id="MQR00323.1"/>
    </source>
</evidence>
<comment type="caution">
    <text evidence="2">The sequence shown here is derived from an EMBL/GenBank/DDBJ whole genome shotgun (WGS) entry which is preliminary data.</text>
</comment>
<feature type="transmembrane region" description="Helical" evidence="1">
    <location>
        <begin position="101"/>
        <end position="123"/>
    </location>
</feature>
<dbReference type="InterPro" id="IPR046730">
    <property type="entry name" value="DUF6622"/>
</dbReference>
<gene>
    <name evidence="2" type="ORF">GEV47_06475</name>
</gene>
<dbReference type="Pfam" id="PF20327">
    <property type="entry name" value="DUF6622"/>
    <property type="match status" value="1"/>
</dbReference>
<protein>
    <recommendedName>
        <fullName evidence="4">DUF1453 domain-containing protein</fullName>
    </recommendedName>
</protein>
<reference evidence="2 3" key="1">
    <citation type="submission" date="2019-10" db="EMBL/GenBank/DDBJ databases">
        <title>Glaciimonas soli sp. nov., a psychrophilic bacterium isolated from the forest soil of a high elevation mountain in Taiwan.</title>
        <authorList>
            <person name="Wang L.-T."/>
            <person name="Shieh W.Y."/>
        </authorList>
    </citation>
    <scope>NUCLEOTIDE SEQUENCE [LARGE SCALE GENOMIC DNA]</scope>
    <source>
        <strain evidence="2 3">GS1</strain>
    </source>
</reference>
<feature type="transmembrane region" description="Helical" evidence="1">
    <location>
        <begin position="135"/>
        <end position="159"/>
    </location>
</feature>
<keyword evidence="1" id="KW-0472">Membrane</keyword>
<dbReference type="AlphaFoldDB" id="A0A843YS11"/>
<accession>A0A843YS11</accession>
<name>A0A843YS11_9BURK</name>
<feature type="transmembrane region" description="Helical" evidence="1">
    <location>
        <begin position="60"/>
        <end position="81"/>
    </location>
</feature>
<evidence type="ECO:0000256" key="1">
    <source>
        <dbReference type="SAM" id="Phobius"/>
    </source>
</evidence>
<dbReference type="Proteomes" id="UP000451565">
    <property type="component" value="Unassembled WGS sequence"/>
</dbReference>
<evidence type="ECO:0000313" key="3">
    <source>
        <dbReference type="Proteomes" id="UP000451565"/>
    </source>
</evidence>
<evidence type="ECO:0008006" key="4">
    <source>
        <dbReference type="Google" id="ProtNLM"/>
    </source>
</evidence>
<keyword evidence="3" id="KW-1185">Reference proteome</keyword>